<feature type="region of interest" description="Disordered" evidence="1">
    <location>
        <begin position="269"/>
        <end position="309"/>
    </location>
</feature>
<feature type="chain" id="PRO_5019771542" description="Chitin-binding type-2 domain-containing protein" evidence="2">
    <location>
        <begin position="21"/>
        <end position="309"/>
    </location>
</feature>
<evidence type="ECO:0000256" key="1">
    <source>
        <dbReference type="SAM" id="MobiDB-lite"/>
    </source>
</evidence>
<dbReference type="OMA" id="EICIADV"/>
<name>A0A484BPX0_DRONA</name>
<accession>A0A484BPX0</accession>
<organism evidence="3 4">
    <name type="scientific">Drosophila navojoa</name>
    <name type="common">Fruit fly</name>
    <dbReference type="NCBI Taxonomy" id="7232"/>
    <lineage>
        <taxon>Eukaryota</taxon>
        <taxon>Metazoa</taxon>
        <taxon>Ecdysozoa</taxon>
        <taxon>Arthropoda</taxon>
        <taxon>Hexapoda</taxon>
        <taxon>Insecta</taxon>
        <taxon>Pterygota</taxon>
        <taxon>Neoptera</taxon>
        <taxon>Endopterygota</taxon>
        <taxon>Diptera</taxon>
        <taxon>Brachycera</taxon>
        <taxon>Muscomorpha</taxon>
        <taxon>Ephydroidea</taxon>
        <taxon>Drosophilidae</taxon>
        <taxon>Drosophila</taxon>
    </lineage>
</organism>
<proteinExistence type="predicted"/>
<gene>
    <name evidence="3" type="ORF">AWZ03_003167</name>
</gene>
<feature type="compositionally biased region" description="Low complexity" evidence="1">
    <location>
        <begin position="279"/>
        <end position="309"/>
    </location>
</feature>
<feature type="signal peptide" evidence="2">
    <location>
        <begin position="1"/>
        <end position="20"/>
    </location>
</feature>
<keyword evidence="2" id="KW-0732">Signal</keyword>
<evidence type="ECO:0000313" key="3">
    <source>
        <dbReference type="EMBL" id="TDG50262.1"/>
    </source>
</evidence>
<evidence type="ECO:0000256" key="2">
    <source>
        <dbReference type="SAM" id="SignalP"/>
    </source>
</evidence>
<protein>
    <recommendedName>
        <fullName evidence="5">Chitin-binding type-2 domain-containing protein</fullName>
    </recommendedName>
</protein>
<dbReference type="EMBL" id="LSRL02000016">
    <property type="protein sequence ID" value="TDG50262.1"/>
    <property type="molecule type" value="Genomic_DNA"/>
</dbReference>
<dbReference type="AlphaFoldDB" id="A0A484BPX0"/>
<evidence type="ECO:0008006" key="5">
    <source>
        <dbReference type="Google" id="ProtNLM"/>
    </source>
</evidence>
<dbReference type="Proteomes" id="UP000295192">
    <property type="component" value="Unassembled WGS sequence"/>
</dbReference>
<reference evidence="3 4" key="1">
    <citation type="journal article" date="2019" name="J. Hered.">
        <title>An Improved Genome Assembly for Drosophila navojoa, the Basal Species in the mojavensis Cluster.</title>
        <authorList>
            <person name="Vanderlinde T."/>
            <person name="Dupim E.G."/>
            <person name="Nazario-Yepiz N.O."/>
            <person name="Carvalho A.B."/>
        </authorList>
    </citation>
    <scope>NUCLEOTIDE SEQUENCE [LARGE SCALE GENOMIC DNA]</scope>
    <source>
        <strain evidence="3">Navoj_Jal97</strain>
        <tissue evidence="3">Whole organism</tissue>
    </source>
</reference>
<comment type="caution">
    <text evidence="3">The sequence shown here is derived from an EMBL/GenBank/DDBJ whole genome shotgun (WGS) entry which is preliminary data.</text>
</comment>
<dbReference type="STRING" id="7232.A0A484BPX0"/>
<keyword evidence="4" id="KW-1185">Reference proteome</keyword>
<sequence>MFRLIAVLVIASLGFIAAQGQDQPKCGACLAENEVLCVSETSYYLCFDGESFGDELQCTGDTVCSNAEAVCVPKTQISETVKNVCGDASIGGCGKCITSNKYTCVSPTQAARCINNQIAGVINCKGDEICIADVEVGSVCVPQCAAVYLGKNATCDEDAEYTTPAPAPSTTPSSEERSIICNEASAGVTGLYFYTYADESCKNGVYCQRPSISSTDWTTTFYRPCSAPTPYFDTLLKNCVATKPKNCPVPTTTAAPVTDSSLAPVSPTIVPSSTAAPVSDTTAAPVPSSTAAPVSDTTAAPGSSSTAAP</sequence>
<evidence type="ECO:0000313" key="4">
    <source>
        <dbReference type="Proteomes" id="UP000295192"/>
    </source>
</evidence>